<dbReference type="InterPro" id="IPR044666">
    <property type="entry name" value="Cyclophilin_A-like"/>
</dbReference>
<organism evidence="8 9">
    <name type="scientific">Candidatus Amesbacteria bacterium RIFCSPHIGHO2_01_FULL_48_32b</name>
    <dbReference type="NCBI Taxonomy" id="1797253"/>
    <lineage>
        <taxon>Bacteria</taxon>
        <taxon>Candidatus Amesiibacteriota</taxon>
    </lineage>
</organism>
<comment type="catalytic activity">
    <reaction evidence="5">
        <text>[protein]-peptidylproline (omega=180) = [protein]-peptidylproline (omega=0)</text>
        <dbReference type="Rhea" id="RHEA:16237"/>
        <dbReference type="Rhea" id="RHEA-COMP:10747"/>
        <dbReference type="Rhea" id="RHEA-COMP:10748"/>
        <dbReference type="ChEBI" id="CHEBI:83833"/>
        <dbReference type="ChEBI" id="CHEBI:83834"/>
        <dbReference type="EC" id="5.2.1.8"/>
    </reaction>
</comment>
<dbReference type="GO" id="GO:0003755">
    <property type="term" value="F:peptidyl-prolyl cis-trans isomerase activity"/>
    <property type="evidence" value="ECO:0007669"/>
    <property type="project" value="UniProtKB-UniRule"/>
</dbReference>
<accession>A0A1F4YFY1</accession>
<feature type="domain" description="PPIase cyclophilin-type" evidence="7">
    <location>
        <begin position="21"/>
        <end position="138"/>
    </location>
</feature>
<feature type="compositionally biased region" description="Polar residues" evidence="6">
    <location>
        <begin position="74"/>
        <end position="88"/>
    </location>
</feature>
<dbReference type="SUPFAM" id="SSF50891">
    <property type="entry name" value="Cyclophilin-like"/>
    <property type="match status" value="1"/>
</dbReference>
<keyword evidence="3 5" id="KW-0697">Rotamase</keyword>
<dbReference type="PANTHER" id="PTHR45625:SF4">
    <property type="entry name" value="PEPTIDYLPROLYL ISOMERASE DOMAIN AND WD REPEAT-CONTAINING PROTEIN 1"/>
    <property type="match status" value="1"/>
</dbReference>
<dbReference type="EMBL" id="MEXH01000006">
    <property type="protein sequence ID" value="OGC92832.1"/>
    <property type="molecule type" value="Genomic_DNA"/>
</dbReference>
<sequence length="152" mass="16420">MSTTPEPITGRPQVEISTSKGPITLELRPDLAPKTVANFLGLWSRGECDNLTFHRVEDWVVQGCDPKGDGTGGNSTLPTETSDASFTTGSLGVARRATPKDVSNDSQFFIVKKDSTFLDGEYTYFGRVVSSMEIINSLAVGDKIQSTTILTK</sequence>
<name>A0A1F4YFY1_9BACT</name>
<dbReference type="AlphaFoldDB" id="A0A1F4YFY1"/>
<protein>
    <recommendedName>
        <fullName evidence="5">Peptidyl-prolyl cis-trans isomerase</fullName>
        <shortName evidence="5">PPIase</shortName>
        <ecNumber evidence="5">5.2.1.8</ecNumber>
    </recommendedName>
</protein>
<keyword evidence="4 5" id="KW-0413">Isomerase</keyword>
<dbReference type="InterPro" id="IPR024936">
    <property type="entry name" value="Cyclophilin-type_PPIase"/>
</dbReference>
<dbReference type="InterPro" id="IPR029000">
    <property type="entry name" value="Cyclophilin-like_dom_sf"/>
</dbReference>
<evidence type="ECO:0000256" key="1">
    <source>
        <dbReference type="ARBA" id="ARBA00002388"/>
    </source>
</evidence>
<reference evidence="8 9" key="1">
    <citation type="journal article" date="2016" name="Nat. Commun.">
        <title>Thousands of microbial genomes shed light on interconnected biogeochemical processes in an aquifer system.</title>
        <authorList>
            <person name="Anantharaman K."/>
            <person name="Brown C.T."/>
            <person name="Hug L.A."/>
            <person name="Sharon I."/>
            <person name="Castelle C.J."/>
            <person name="Probst A.J."/>
            <person name="Thomas B.C."/>
            <person name="Singh A."/>
            <person name="Wilkins M.J."/>
            <person name="Karaoz U."/>
            <person name="Brodie E.L."/>
            <person name="Williams K.H."/>
            <person name="Hubbard S.S."/>
            <person name="Banfield J.F."/>
        </authorList>
    </citation>
    <scope>NUCLEOTIDE SEQUENCE [LARGE SCALE GENOMIC DNA]</scope>
</reference>
<evidence type="ECO:0000256" key="6">
    <source>
        <dbReference type="SAM" id="MobiDB-lite"/>
    </source>
</evidence>
<evidence type="ECO:0000256" key="2">
    <source>
        <dbReference type="ARBA" id="ARBA00007365"/>
    </source>
</evidence>
<dbReference type="Proteomes" id="UP000178176">
    <property type="component" value="Unassembled WGS sequence"/>
</dbReference>
<dbReference type="Gene3D" id="2.40.100.10">
    <property type="entry name" value="Cyclophilin-like"/>
    <property type="match status" value="1"/>
</dbReference>
<proteinExistence type="inferred from homology"/>
<comment type="similarity">
    <text evidence="2 5">Belongs to the cyclophilin-type PPIase family.</text>
</comment>
<dbReference type="InterPro" id="IPR002130">
    <property type="entry name" value="Cyclophilin-type_PPIase_dom"/>
</dbReference>
<feature type="region of interest" description="Disordered" evidence="6">
    <location>
        <begin position="1"/>
        <end position="21"/>
    </location>
</feature>
<evidence type="ECO:0000256" key="5">
    <source>
        <dbReference type="RuleBase" id="RU363019"/>
    </source>
</evidence>
<evidence type="ECO:0000256" key="3">
    <source>
        <dbReference type="ARBA" id="ARBA00023110"/>
    </source>
</evidence>
<evidence type="ECO:0000313" key="9">
    <source>
        <dbReference type="Proteomes" id="UP000178176"/>
    </source>
</evidence>
<dbReference type="EC" id="5.2.1.8" evidence="5"/>
<evidence type="ECO:0000313" key="8">
    <source>
        <dbReference type="EMBL" id="OGC92832.1"/>
    </source>
</evidence>
<evidence type="ECO:0000256" key="4">
    <source>
        <dbReference type="ARBA" id="ARBA00023235"/>
    </source>
</evidence>
<dbReference type="PROSITE" id="PS50072">
    <property type="entry name" value="CSA_PPIASE_2"/>
    <property type="match status" value="1"/>
</dbReference>
<dbReference type="PRINTS" id="PR00153">
    <property type="entry name" value="CSAPPISMRASE"/>
</dbReference>
<comment type="caution">
    <text evidence="8">The sequence shown here is derived from an EMBL/GenBank/DDBJ whole genome shotgun (WGS) entry which is preliminary data.</text>
</comment>
<feature type="region of interest" description="Disordered" evidence="6">
    <location>
        <begin position="67"/>
        <end position="88"/>
    </location>
</feature>
<comment type="function">
    <text evidence="1 5">PPIases accelerate the folding of proteins. It catalyzes the cis-trans isomerization of proline imidic peptide bonds in oligopeptides.</text>
</comment>
<dbReference type="Pfam" id="PF00160">
    <property type="entry name" value="Pro_isomerase"/>
    <property type="match status" value="1"/>
</dbReference>
<gene>
    <name evidence="8" type="ORF">A2876_01980</name>
</gene>
<dbReference type="CDD" id="cd00317">
    <property type="entry name" value="cyclophilin"/>
    <property type="match status" value="1"/>
</dbReference>
<evidence type="ECO:0000259" key="7">
    <source>
        <dbReference type="PROSITE" id="PS50072"/>
    </source>
</evidence>
<dbReference type="PIRSF" id="PIRSF001467">
    <property type="entry name" value="Peptidylpro_ismrse"/>
    <property type="match status" value="1"/>
</dbReference>
<dbReference type="PANTHER" id="PTHR45625">
    <property type="entry name" value="PEPTIDYL-PROLYL CIS-TRANS ISOMERASE-RELATED"/>
    <property type="match status" value="1"/>
</dbReference>